<dbReference type="EMBL" id="JACHFR010000002">
    <property type="protein sequence ID" value="MBB5218762.1"/>
    <property type="molecule type" value="Genomic_DNA"/>
</dbReference>
<keyword evidence="3" id="KW-1185">Reference proteome</keyword>
<sequence length="29" mass="3016">MKNSRKKTVKAPESVETPAAELEAGGSAE</sequence>
<feature type="region of interest" description="Disordered" evidence="1">
    <location>
        <begin position="1"/>
        <end position="29"/>
    </location>
</feature>
<proteinExistence type="predicted"/>
<protein>
    <submittedName>
        <fullName evidence="2">Uncharacterized protein</fullName>
    </submittedName>
</protein>
<reference evidence="2 3" key="1">
    <citation type="submission" date="2020-08" db="EMBL/GenBank/DDBJ databases">
        <title>Genomic Encyclopedia of Type Strains, Phase IV (KMG-IV): sequencing the most valuable type-strain genomes for metagenomic binning, comparative biology and taxonomic classification.</title>
        <authorList>
            <person name="Goeker M."/>
        </authorList>
    </citation>
    <scope>NUCLEOTIDE SEQUENCE [LARGE SCALE GENOMIC DNA]</scope>
    <source>
        <strain evidence="2 3">DSM 103679</strain>
    </source>
</reference>
<comment type="caution">
    <text evidence="2">The sequence shown here is derived from an EMBL/GenBank/DDBJ whole genome shotgun (WGS) entry which is preliminary data.</text>
</comment>
<evidence type="ECO:0000313" key="2">
    <source>
        <dbReference type="EMBL" id="MBB5218762.1"/>
    </source>
</evidence>
<gene>
    <name evidence="2" type="ORF">HNP77_001131</name>
</gene>
<name>A0A840SH87_9SPIR</name>
<evidence type="ECO:0000313" key="3">
    <source>
        <dbReference type="Proteomes" id="UP000578697"/>
    </source>
</evidence>
<dbReference type="Proteomes" id="UP000578697">
    <property type="component" value="Unassembled WGS sequence"/>
</dbReference>
<dbReference type="AlphaFoldDB" id="A0A840SH87"/>
<accession>A0A840SH87</accession>
<evidence type="ECO:0000256" key="1">
    <source>
        <dbReference type="SAM" id="MobiDB-lite"/>
    </source>
</evidence>
<organism evidence="2 3">
    <name type="scientific">Treponema rectale</name>
    <dbReference type="NCBI Taxonomy" id="744512"/>
    <lineage>
        <taxon>Bacteria</taxon>
        <taxon>Pseudomonadati</taxon>
        <taxon>Spirochaetota</taxon>
        <taxon>Spirochaetia</taxon>
        <taxon>Spirochaetales</taxon>
        <taxon>Treponemataceae</taxon>
        <taxon>Treponema</taxon>
    </lineage>
</organism>